<evidence type="ECO:0000313" key="1">
    <source>
        <dbReference type="EMBL" id="SDE90105.1"/>
    </source>
</evidence>
<evidence type="ECO:0000313" key="2">
    <source>
        <dbReference type="Proteomes" id="UP000198823"/>
    </source>
</evidence>
<dbReference type="EMBL" id="FNAR01000028">
    <property type="protein sequence ID" value="SDE90105.1"/>
    <property type="molecule type" value="Genomic_DNA"/>
</dbReference>
<accession>A0A1G7GPM1</accession>
<dbReference type="STRING" id="426756.SAMN04488126_12819"/>
<dbReference type="RefSeq" id="WP_092098813.1">
    <property type="nucleotide sequence ID" value="NZ_FNAR01000028.1"/>
</dbReference>
<dbReference type="OrthoDB" id="2366124at2"/>
<reference evidence="1 2" key="1">
    <citation type="submission" date="2016-10" db="EMBL/GenBank/DDBJ databases">
        <authorList>
            <person name="de Groot N.N."/>
        </authorList>
    </citation>
    <scope>NUCLEOTIDE SEQUENCE [LARGE SCALE GENOMIC DNA]</scope>
    <source>
        <strain evidence="1 2">CGMCC 1.6762</strain>
    </source>
</reference>
<proteinExistence type="predicted"/>
<name>A0A1G7GPM1_9BACL</name>
<sequence length="61" mass="6779">MIKISASQFAQYQIPGREKIKSAPEPSAGEKEVLLTIREEGKKPSGVKLFRLKTDGTITLY</sequence>
<gene>
    <name evidence="1" type="ORF">SAMN04488126_12819</name>
</gene>
<organism evidence="1 2">
    <name type="scientific">Bhargavaea beijingensis</name>
    <dbReference type="NCBI Taxonomy" id="426756"/>
    <lineage>
        <taxon>Bacteria</taxon>
        <taxon>Bacillati</taxon>
        <taxon>Bacillota</taxon>
        <taxon>Bacilli</taxon>
        <taxon>Bacillales</taxon>
        <taxon>Caryophanaceae</taxon>
        <taxon>Bhargavaea</taxon>
    </lineage>
</organism>
<dbReference type="Proteomes" id="UP000198823">
    <property type="component" value="Unassembled WGS sequence"/>
</dbReference>
<protein>
    <submittedName>
        <fullName evidence="1">Uncharacterized protein</fullName>
    </submittedName>
</protein>
<dbReference type="AlphaFoldDB" id="A0A1G7GPM1"/>